<dbReference type="Proteomes" id="UP000294558">
    <property type="component" value="Unassembled WGS sequence"/>
</dbReference>
<evidence type="ECO:0000313" key="2">
    <source>
        <dbReference type="EMBL" id="TDT15087.1"/>
    </source>
</evidence>
<accession>A0A4R7HVQ3</accession>
<protein>
    <recommendedName>
        <fullName evidence="1">DUF7715 domain-containing protein</fullName>
    </recommendedName>
</protein>
<dbReference type="AlphaFoldDB" id="A0A4R7HVQ3"/>
<reference evidence="2 3" key="1">
    <citation type="submission" date="2019-03" db="EMBL/GenBank/DDBJ databases">
        <title>Sequencing the genomes of 1000 actinobacteria strains.</title>
        <authorList>
            <person name="Klenk H.-P."/>
        </authorList>
    </citation>
    <scope>NUCLEOTIDE SEQUENCE [LARGE SCALE GENOMIC DNA]</scope>
    <source>
        <strain evidence="2 3">DSM 18936</strain>
    </source>
</reference>
<evidence type="ECO:0000259" key="1">
    <source>
        <dbReference type="Pfam" id="PF24831"/>
    </source>
</evidence>
<proteinExistence type="predicted"/>
<dbReference type="OrthoDB" id="3476326at2"/>
<dbReference type="EMBL" id="SOAU01000001">
    <property type="protein sequence ID" value="TDT15087.1"/>
    <property type="molecule type" value="Genomic_DNA"/>
</dbReference>
<dbReference type="Pfam" id="PF24831">
    <property type="entry name" value="DUF7715"/>
    <property type="match status" value="1"/>
</dbReference>
<evidence type="ECO:0000313" key="3">
    <source>
        <dbReference type="Proteomes" id="UP000294558"/>
    </source>
</evidence>
<gene>
    <name evidence="2" type="ORF">BDK89_0647</name>
</gene>
<organism evidence="2 3">
    <name type="scientific">Ilumatobacter fluminis</name>
    <dbReference type="NCBI Taxonomy" id="467091"/>
    <lineage>
        <taxon>Bacteria</taxon>
        <taxon>Bacillati</taxon>
        <taxon>Actinomycetota</taxon>
        <taxon>Acidimicrobiia</taxon>
        <taxon>Acidimicrobiales</taxon>
        <taxon>Ilumatobacteraceae</taxon>
        <taxon>Ilumatobacter</taxon>
    </lineage>
</organism>
<name>A0A4R7HVQ3_9ACTN</name>
<feature type="domain" description="DUF7715" evidence="1">
    <location>
        <begin position="17"/>
        <end position="167"/>
    </location>
</feature>
<dbReference type="InterPro" id="IPR056132">
    <property type="entry name" value="DUF7715"/>
</dbReference>
<sequence length="171" mass="18253">MIGLVPRLHRSRQELAMLVLIATDELSTEPLGSTPSDHHCAVDGELVAPVVLDCPDEHCDVCDRGWFGLVSHGATTTAMVVDRPGVTEHTLRTRLHDWLDCTGTIDLVVQAVEAGDYAVNGEVFDDAVAAVDDLVSAHVDEIREICANFAVGTIVSRMGQLVAPRSTAVAA</sequence>
<keyword evidence="3" id="KW-1185">Reference proteome</keyword>
<comment type="caution">
    <text evidence="2">The sequence shown here is derived from an EMBL/GenBank/DDBJ whole genome shotgun (WGS) entry which is preliminary data.</text>
</comment>